<feature type="transmembrane region" description="Helical" evidence="1">
    <location>
        <begin position="20"/>
        <end position="38"/>
    </location>
</feature>
<dbReference type="Proteomes" id="UP001194273">
    <property type="component" value="Unassembled WGS sequence"/>
</dbReference>
<evidence type="ECO:0008006" key="4">
    <source>
        <dbReference type="Google" id="ProtNLM"/>
    </source>
</evidence>
<protein>
    <recommendedName>
        <fullName evidence="4">PH domain-containing protein</fullName>
    </recommendedName>
</protein>
<feature type="transmembrane region" description="Helical" evidence="1">
    <location>
        <begin position="44"/>
        <end position="62"/>
    </location>
</feature>
<evidence type="ECO:0000313" key="3">
    <source>
        <dbReference type="Proteomes" id="UP001194273"/>
    </source>
</evidence>
<keyword evidence="1" id="KW-0472">Membrane</keyword>
<dbReference type="RefSeq" id="WP_193529619.1">
    <property type="nucleotide sequence ID" value="NZ_JADCJZ010000002.1"/>
</dbReference>
<gene>
    <name evidence="2" type="ORF">INF26_04925</name>
</gene>
<organism evidence="2 3">
    <name type="scientific">Thermophilibacter gallinarum</name>
    <dbReference type="NCBI Taxonomy" id="2779357"/>
    <lineage>
        <taxon>Bacteria</taxon>
        <taxon>Bacillati</taxon>
        <taxon>Actinomycetota</taxon>
        <taxon>Coriobacteriia</taxon>
        <taxon>Coriobacteriales</taxon>
        <taxon>Atopobiaceae</taxon>
        <taxon>Thermophilibacter</taxon>
    </lineage>
</organism>
<dbReference type="EMBL" id="JADCJZ010000002">
    <property type="protein sequence ID" value="MBE5024194.1"/>
    <property type="molecule type" value="Genomic_DNA"/>
</dbReference>
<comment type="caution">
    <text evidence="2">The sequence shown here is derived from an EMBL/GenBank/DDBJ whole genome shotgun (WGS) entry which is preliminary data.</text>
</comment>
<keyword evidence="3" id="KW-1185">Reference proteome</keyword>
<evidence type="ECO:0000313" key="2">
    <source>
        <dbReference type="EMBL" id="MBE5024194.1"/>
    </source>
</evidence>
<accession>A0ABR9QSY0</accession>
<keyword evidence="1" id="KW-0812">Transmembrane</keyword>
<sequence>MSGSGRESFTVTLPGGFSRLMLGSSLLFTLFPAAFALAGDLPPLGVFMFALIIAPLLLAAVAGRRFRVRVRDGVVTVRPALFGSEWDFVAADVTRVVRRVNYNTGMGTLAKMTVHARGRRVSVESLMVGSEGFWAFIEGNVDPSRIVTKVNRRGGTHEGR</sequence>
<name>A0ABR9QSY0_9ACTN</name>
<keyword evidence="1" id="KW-1133">Transmembrane helix</keyword>
<proteinExistence type="predicted"/>
<evidence type="ECO:0000256" key="1">
    <source>
        <dbReference type="SAM" id="Phobius"/>
    </source>
</evidence>
<reference evidence="2 3" key="1">
    <citation type="submission" date="2020-10" db="EMBL/GenBank/DDBJ databases">
        <title>ChiBAC.</title>
        <authorList>
            <person name="Zenner C."/>
            <person name="Hitch T.C.A."/>
            <person name="Clavel T."/>
        </authorList>
    </citation>
    <scope>NUCLEOTIDE SEQUENCE [LARGE SCALE GENOMIC DNA]</scope>
    <source>
        <strain evidence="2 3">DSM 107455</strain>
    </source>
</reference>